<dbReference type="InterPro" id="IPR019734">
    <property type="entry name" value="TPR_rpt"/>
</dbReference>
<sequence>MLIQANHHFHPVYRFEGFELDLRLQELRRNGAPVHVEPQVFALLALLIANGDRMISKQELLDHVWDGRTVSDSAVNSRIRSARTILGDDGKAQRLIRTVHNRGFRFAGKLSEDVPLTDRPSTRLPEHIGGRRQVSSLRPAVPAAARETALTIAVKPFQSCADNADQNKFADGIEESIIVALAKLRRLRTIVWNAEPAAEKCQGLSVANDTIPCFHYLLEGTIQYSGNRMRLTARLIDGATGQHVWADRYSRQKSDIFALQDELTRQIVSALQYHVAFGEQSKMWATGTENFTAWEALIRARELCLTHRRKLVLEGRELAQRALSIDPGYTAASHWLAYSFWAEAQYGGGSRREILLQEARVAIHTGLETEPSDANLLSLLALVHTSAGDYDRALSLACRAMALGPGNAHVFSNAGLVFLYCDRPEDSVMALRKSMEFAPLHCAGTSAILVMALWLCDETDAALAEANYGLQIAPDYFAIHSTMAAILADRGQIAEAGAVADELLGINPHFTISGYAASQSYKNPETLEHIVAAMEKSGLPLRPGTRGRWTI</sequence>
<dbReference type="SMART" id="SM00862">
    <property type="entry name" value="Trans_reg_C"/>
    <property type="match status" value="1"/>
</dbReference>
<keyword evidence="2" id="KW-0802">TPR repeat</keyword>
<evidence type="ECO:0000256" key="1">
    <source>
        <dbReference type="ARBA" id="ARBA00023125"/>
    </source>
</evidence>
<dbReference type="Proteomes" id="UP000185192">
    <property type="component" value="Unassembled WGS sequence"/>
</dbReference>
<dbReference type="InterPro" id="IPR016032">
    <property type="entry name" value="Sig_transdc_resp-reg_C-effctor"/>
</dbReference>
<dbReference type="InterPro" id="IPR036388">
    <property type="entry name" value="WH-like_DNA-bd_sf"/>
</dbReference>
<dbReference type="InterPro" id="IPR001867">
    <property type="entry name" value="OmpR/PhoB-type_DNA-bd"/>
</dbReference>
<keyword evidence="1 3" id="KW-0238">DNA-binding</keyword>
<evidence type="ECO:0000259" key="4">
    <source>
        <dbReference type="PROSITE" id="PS51755"/>
    </source>
</evidence>
<keyword evidence="6" id="KW-1185">Reference proteome</keyword>
<dbReference type="SMART" id="SM00028">
    <property type="entry name" value="TPR"/>
    <property type="match status" value="3"/>
</dbReference>
<dbReference type="GO" id="GO:0003677">
    <property type="term" value="F:DNA binding"/>
    <property type="evidence" value="ECO:0007669"/>
    <property type="project" value="UniProtKB-UniRule"/>
</dbReference>
<dbReference type="SUPFAM" id="SSF46894">
    <property type="entry name" value="C-terminal effector domain of the bipartite response regulators"/>
    <property type="match status" value="1"/>
</dbReference>
<dbReference type="OrthoDB" id="105971at2"/>
<dbReference type="InterPro" id="IPR011990">
    <property type="entry name" value="TPR-like_helical_dom_sf"/>
</dbReference>
<dbReference type="PROSITE" id="PS51755">
    <property type="entry name" value="OMPR_PHOB"/>
    <property type="match status" value="1"/>
</dbReference>
<dbReference type="AlphaFoldDB" id="A0A1N6HU44"/>
<dbReference type="EMBL" id="FSQW01000002">
    <property type="protein sequence ID" value="SIO23312.1"/>
    <property type="molecule type" value="Genomic_DNA"/>
</dbReference>
<reference evidence="6" key="1">
    <citation type="submission" date="2016-11" db="EMBL/GenBank/DDBJ databases">
        <authorList>
            <person name="Varghese N."/>
            <person name="Submissions S."/>
        </authorList>
    </citation>
    <scope>NUCLEOTIDE SEQUENCE [LARGE SCALE GENOMIC DNA]</scope>
    <source>
        <strain evidence="6">DSM 22363</strain>
    </source>
</reference>
<evidence type="ECO:0000256" key="3">
    <source>
        <dbReference type="PROSITE-ProRule" id="PRU01091"/>
    </source>
</evidence>
<evidence type="ECO:0000313" key="5">
    <source>
        <dbReference type="EMBL" id="SIO23312.1"/>
    </source>
</evidence>
<protein>
    <submittedName>
        <fullName evidence="5">TolB amino-terminal domain-containing protein</fullName>
    </submittedName>
</protein>
<dbReference type="CDD" id="cd00383">
    <property type="entry name" value="trans_reg_C"/>
    <property type="match status" value="1"/>
</dbReference>
<feature type="domain" description="OmpR/PhoB-type" evidence="4">
    <location>
        <begin position="10"/>
        <end position="108"/>
    </location>
</feature>
<evidence type="ECO:0000256" key="2">
    <source>
        <dbReference type="PROSITE-ProRule" id="PRU00339"/>
    </source>
</evidence>
<dbReference type="GO" id="GO:0006355">
    <property type="term" value="P:regulation of DNA-templated transcription"/>
    <property type="evidence" value="ECO:0007669"/>
    <property type="project" value="InterPro"/>
</dbReference>
<gene>
    <name evidence="5" type="ORF">SAMN02745824_3461</name>
</gene>
<dbReference type="Pfam" id="PF00486">
    <property type="entry name" value="Trans_reg_C"/>
    <property type="match status" value="1"/>
</dbReference>
<feature type="DNA-binding region" description="OmpR/PhoB-type" evidence="3">
    <location>
        <begin position="10"/>
        <end position="108"/>
    </location>
</feature>
<dbReference type="PROSITE" id="PS50005">
    <property type="entry name" value="TPR"/>
    <property type="match status" value="1"/>
</dbReference>
<proteinExistence type="predicted"/>
<accession>A0A1N6HU44</accession>
<dbReference type="Gene3D" id="1.25.40.10">
    <property type="entry name" value="Tetratricopeptide repeat domain"/>
    <property type="match status" value="1"/>
</dbReference>
<name>A0A1N6HU44_9SPHN</name>
<dbReference type="SUPFAM" id="SSF48452">
    <property type="entry name" value="TPR-like"/>
    <property type="match status" value="1"/>
</dbReference>
<dbReference type="RefSeq" id="WP_074206317.1">
    <property type="nucleotide sequence ID" value="NZ_FSQW01000002.1"/>
</dbReference>
<dbReference type="GO" id="GO:0000160">
    <property type="term" value="P:phosphorelay signal transduction system"/>
    <property type="evidence" value="ECO:0007669"/>
    <property type="project" value="InterPro"/>
</dbReference>
<feature type="repeat" description="TPR" evidence="2">
    <location>
        <begin position="374"/>
        <end position="407"/>
    </location>
</feature>
<dbReference type="STRING" id="1123272.SAMN02745824_3461"/>
<dbReference type="Gene3D" id="1.10.10.10">
    <property type="entry name" value="Winged helix-like DNA-binding domain superfamily/Winged helix DNA-binding domain"/>
    <property type="match status" value="1"/>
</dbReference>
<evidence type="ECO:0000313" key="6">
    <source>
        <dbReference type="Proteomes" id="UP000185192"/>
    </source>
</evidence>
<organism evidence="5 6">
    <name type="scientific">Parasphingorhabdus marina DSM 22363</name>
    <dbReference type="NCBI Taxonomy" id="1123272"/>
    <lineage>
        <taxon>Bacteria</taxon>
        <taxon>Pseudomonadati</taxon>
        <taxon>Pseudomonadota</taxon>
        <taxon>Alphaproteobacteria</taxon>
        <taxon>Sphingomonadales</taxon>
        <taxon>Sphingomonadaceae</taxon>
        <taxon>Parasphingorhabdus</taxon>
    </lineage>
</organism>